<feature type="compositionally biased region" description="Basic and acidic residues" evidence="1">
    <location>
        <begin position="1"/>
        <end position="16"/>
    </location>
</feature>
<dbReference type="EMBL" id="JACHDO010000001">
    <property type="protein sequence ID" value="MBB5494492.1"/>
    <property type="molecule type" value="Genomic_DNA"/>
</dbReference>
<comment type="caution">
    <text evidence="2">The sequence shown here is derived from an EMBL/GenBank/DDBJ whole genome shotgun (WGS) entry which is preliminary data.</text>
</comment>
<name>A0A840WE61_9ACTN</name>
<protein>
    <submittedName>
        <fullName evidence="2">Uncharacterized protein</fullName>
    </submittedName>
</protein>
<evidence type="ECO:0000313" key="2">
    <source>
        <dbReference type="EMBL" id="MBB5494492.1"/>
    </source>
</evidence>
<sequence>MDNRTRCSDRNGHDYIPDQPPVKRGSTATATCRYCGHTITATR</sequence>
<dbReference type="AlphaFoldDB" id="A0A840WE61"/>
<accession>A0A840WE61</accession>
<proteinExistence type="predicted"/>
<keyword evidence="3" id="KW-1185">Reference proteome</keyword>
<organism evidence="2 3">
    <name type="scientific">Nocardiopsis metallicus</name>
    <dbReference type="NCBI Taxonomy" id="179819"/>
    <lineage>
        <taxon>Bacteria</taxon>
        <taxon>Bacillati</taxon>
        <taxon>Actinomycetota</taxon>
        <taxon>Actinomycetes</taxon>
        <taxon>Streptosporangiales</taxon>
        <taxon>Nocardiopsidaceae</taxon>
        <taxon>Nocardiopsis</taxon>
    </lineage>
</organism>
<evidence type="ECO:0000256" key="1">
    <source>
        <dbReference type="SAM" id="MobiDB-lite"/>
    </source>
</evidence>
<gene>
    <name evidence="2" type="ORF">HNR07_005629</name>
</gene>
<evidence type="ECO:0000313" key="3">
    <source>
        <dbReference type="Proteomes" id="UP000579647"/>
    </source>
</evidence>
<feature type="region of interest" description="Disordered" evidence="1">
    <location>
        <begin position="1"/>
        <end position="27"/>
    </location>
</feature>
<dbReference type="Proteomes" id="UP000579647">
    <property type="component" value="Unassembled WGS sequence"/>
</dbReference>
<reference evidence="2 3" key="1">
    <citation type="submission" date="2020-08" db="EMBL/GenBank/DDBJ databases">
        <title>Sequencing the genomes of 1000 actinobacteria strains.</title>
        <authorList>
            <person name="Klenk H.-P."/>
        </authorList>
    </citation>
    <scope>NUCLEOTIDE SEQUENCE [LARGE SCALE GENOMIC DNA]</scope>
    <source>
        <strain evidence="2 3">DSM 44598</strain>
    </source>
</reference>